<evidence type="ECO:0000313" key="5">
    <source>
        <dbReference type="Proteomes" id="UP000887565"/>
    </source>
</evidence>
<feature type="domain" description="NR LBD" evidence="4">
    <location>
        <begin position="1"/>
        <end position="159"/>
    </location>
</feature>
<proteinExistence type="predicted"/>
<keyword evidence="1" id="KW-0805">Transcription regulation</keyword>
<keyword evidence="5" id="KW-1185">Reference proteome</keyword>
<dbReference type="Proteomes" id="UP000887565">
    <property type="component" value="Unplaced"/>
</dbReference>
<dbReference type="SUPFAM" id="SSF48508">
    <property type="entry name" value="Nuclear receptor ligand-binding domain"/>
    <property type="match status" value="1"/>
</dbReference>
<dbReference type="InterPro" id="IPR000536">
    <property type="entry name" value="Nucl_hrmn_rcpt_lig-bd"/>
</dbReference>
<keyword evidence="3" id="KW-0675">Receptor</keyword>
<dbReference type="WBParaSite" id="nRc.2.0.1.t12849-RA">
    <property type="protein sequence ID" value="nRc.2.0.1.t12849-RA"/>
    <property type="gene ID" value="nRc.2.0.1.g12849"/>
</dbReference>
<evidence type="ECO:0000256" key="2">
    <source>
        <dbReference type="ARBA" id="ARBA00023163"/>
    </source>
</evidence>
<dbReference type="Gene3D" id="1.10.565.10">
    <property type="entry name" value="Retinoid X Receptor"/>
    <property type="match status" value="1"/>
</dbReference>
<sequence>MVYPFKIKRHFLESEDCSRIPGFLGSRGHDLRMDNRIILRRFQNRKNFSRLWKSQQISPNLYKLLLSRADAQGLSDRHSVKATRQNFLAVLQDYTLASTRAMLASQGRRCVDDVRFGNILLLSPPLQAMSQQFVEDLQLASLFGMATFDKLLEELLLSSSDYCKHVAL</sequence>
<dbReference type="InterPro" id="IPR035500">
    <property type="entry name" value="NHR-like_dom_sf"/>
</dbReference>
<keyword evidence="2" id="KW-0804">Transcription</keyword>
<name>A0A915IGC1_ROMCU</name>
<accession>A0A915IGC1</accession>
<evidence type="ECO:0000259" key="4">
    <source>
        <dbReference type="PROSITE" id="PS51843"/>
    </source>
</evidence>
<dbReference type="PROSITE" id="PS51843">
    <property type="entry name" value="NR_LBD"/>
    <property type="match status" value="1"/>
</dbReference>
<reference evidence="6" key="1">
    <citation type="submission" date="2022-11" db="UniProtKB">
        <authorList>
            <consortium name="WormBaseParasite"/>
        </authorList>
    </citation>
    <scope>IDENTIFICATION</scope>
</reference>
<evidence type="ECO:0000256" key="1">
    <source>
        <dbReference type="ARBA" id="ARBA00023015"/>
    </source>
</evidence>
<protein>
    <submittedName>
        <fullName evidence="6">NR LBD domain-containing protein</fullName>
    </submittedName>
</protein>
<evidence type="ECO:0000313" key="6">
    <source>
        <dbReference type="WBParaSite" id="nRc.2.0.1.t12849-RA"/>
    </source>
</evidence>
<evidence type="ECO:0000256" key="3">
    <source>
        <dbReference type="ARBA" id="ARBA00023170"/>
    </source>
</evidence>
<organism evidence="5 6">
    <name type="scientific">Romanomermis culicivorax</name>
    <name type="common">Nematode worm</name>
    <dbReference type="NCBI Taxonomy" id="13658"/>
    <lineage>
        <taxon>Eukaryota</taxon>
        <taxon>Metazoa</taxon>
        <taxon>Ecdysozoa</taxon>
        <taxon>Nematoda</taxon>
        <taxon>Enoplea</taxon>
        <taxon>Dorylaimia</taxon>
        <taxon>Mermithida</taxon>
        <taxon>Mermithoidea</taxon>
        <taxon>Mermithidae</taxon>
        <taxon>Romanomermis</taxon>
    </lineage>
</organism>
<dbReference type="AlphaFoldDB" id="A0A915IGC1"/>